<feature type="region of interest" description="Disordered" evidence="1">
    <location>
        <begin position="199"/>
        <end position="220"/>
    </location>
</feature>
<feature type="region of interest" description="Disordered" evidence="1">
    <location>
        <begin position="326"/>
        <end position="392"/>
    </location>
</feature>
<dbReference type="Pfam" id="PF04801">
    <property type="entry name" value="RPC5"/>
    <property type="match status" value="2"/>
</dbReference>
<sequence length="392" mass="43074">MADSDVEFVDPDPIKATYDVFIKPCISDSRQIYILQFPNRDSKQPYSQSNDSQPYKLRVKPQAGMLEMDVPVDAWRNYDKEKGMKWGDAMRKSNKMGQSHGMPGGFGIGGAAAPAGRGRGARDELLTPADEGRILADWSGAVQREQVLTKQTLGGQSVPRETSSPQYMIGAFKKDQLHLTPISHIVQMRPQFHHIDAQSEQEKMGRPRDSTAAARPTEQRLVHQTAKVNVDGEEDTTESMTVRITAAQQEQWRGHRYVDEDSAEAWAAFHENMFIGKDLDDDDAPEGEDVDMEAKGSSAAGKAPATTLKNQVPSLVSRLDNAQYLDTISAPNDMVKLSRSKKTKGGKKGKGKGKADEDDEVEIETESESESGSSGTLSAAEEEVEGEEEAVQ</sequence>
<comment type="caution">
    <text evidence="2">The sequence shown here is derived from an EMBL/GenBank/DDBJ whole genome shotgun (WGS) entry which is preliminary data.</text>
</comment>
<reference evidence="2 3" key="1">
    <citation type="submission" date="2024-06" db="EMBL/GenBank/DDBJ databases">
        <title>Complete genome of Phlyctema vagabunda strain 19-DSS-EL-015.</title>
        <authorList>
            <person name="Fiorenzani C."/>
        </authorList>
    </citation>
    <scope>NUCLEOTIDE SEQUENCE [LARGE SCALE GENOMIC DNA]</scope>
    <source>
        <strain evidence="2 3">19-DSS-EL-015</strain>
    </source>
</reference>
<keyword evidence="2" id="KW-0240">DNA-directed RNA polymerase</keyword>
<evidence type="ECO:0000256" key="1">
    <source>
        <dbReference type="SAM" id="MobiDB-lite"/>
    </source>
</evidence>
<dbReference type="PANTHER" id="PTHR12069">
    <property type="entry name" value="DNA-DIRECTED RNA POLYMERASES III 80 KDA POLYPEPTIDE RNA POLYMERASE III SUBUNIT 5"/>
    <property type="match status" value="1"/>
</dbReference>
<dbReference type="GO" id="GO:0000428">
    <property type="term" value="C:DNA-directed RNA polymerase complex"/>
    <property type="evidence" value="ECO:0007669"/>
    <property type="project" value="UniProtKB-KW"/>
</dbReference>
<evidence type="ECO:0000313" key="2">
    <source>
        <dbReference type="EMBL" id="KAL3427235.1"/>
    </source>
</evidence>
<feature type="compositionally biased region" description="Acidic residues" evidence="1">
    <location>
        <begin position="380"/>
        <end position="392"/>
    </location>
</feature>
<evidence type="ECO:0000313" key="3">
    <source>
        <dbReference type="Proteomes" id="UP001629113"/>
    </source>
</evidence>
<dbReference type="PANTHER" id="PTHR12069:SF0">
    <property type="entry name" value="DNA-DIRECTED RNA POLYMERASE III SUBUNIT RPC5"/>
    <property type="match status" value="1"/>
</dbReference>
<accession>A0ABR4PVG6</accession>
<gene>
    <name evidence="2" type="ORF">PVAG01_00744</name>
</gene>
<feature type="compositionally biased region" description="Acidic residues" evidence="1">
    <location>
        <begin position="356"/>
        <end position="369"/>
    </location>
</feature>
<dbReference type="Proteomes" id="UP001629113">
    <property type="component" value="Unassembled WGS sequence"/>
</dbReference>
<feature type="compositionally biased region" description="Basic residues" evidence="1">
    <location>
        <begin position="338"/>
        <end position="352"/>
    </location>
</feature>
<dbReference type="EMBL" id="JBFCZG010000001">
    <property type="protein sequence ID" value="KAL3427235.1"/>
    <property type="molecule type" value="Genomic_DNA"/>
</dbReference>
<feature type="compositionally biased region" description="Acidic residues" evidence="1">
    <location>
        <begin position="279"/>
        <end position="291"/>
    </location>
</feature>
<feature type="compositionally biased region" description="Low complexity" evidence="1">
    <location>
        <begin position="370"/>
        <end position="379"/>
    </location>
</feature>
<feature type="compositionally biased region" description="Low complexity" evidence="1">
    <location>
        <begin position="295"/>
        <end position="307"/>
    </location>
</feature>
<feature type="compositionally biased region" description="Basic and acidic residues" evidence="1">
    <location>
        <begin position="199"/>
        <end position="209"/>
    </location>
</feature>
<protein>
    <submittedName>
        <fullName evidence="2">DNA-directed RNA polymerase iii complex subunit rpc37</fullName>
    </submittedName>
</protein>
<dbReference type="InterPro" id="IPR006886">
    <property type="entry name" value="RNA_pol_III_Rpc5"/>
</dbReference>
<keyword evidence="2" id="KW-0804">Transcription</keyword>
<name>A0ABR4PVG6_9HELO</name>
<proteinExistence type="predicted"/>
<feature type="region of interest" description="Disordered" evidence="1">
    <location>
        <begin position="277"/>
        <end position="310"/>
    </location>
</feature>
<organism evidence="2 3">
    <name type="scientific">Phlyctema vagabunda</name>
    <dbReference type="NCBI Taxonomy" id="108571"/>
    <lineage>
        <taxon>Eukaryota</taxon>
        <taxon>Fungi</taxon>
        <taxon>Dikarya</taxon>
        <taxon>Ascomycota</taxon>
        <taxon>Pezizomycotina</taxon>
        <taxon>Leotiomycetes</taxon>
        <taxon>Helotiales</taxon>
        <taxon>Dermateaceae</taxon>
        <taxon>Phlyctema</taxon>
    </lineage>
</organism>
<keyword evidence="3" id="KW-1185">Reference proteome</keyword>